<comment type="pathway">
    <text evidence="2">Lipid metabolism; fatty acid beta-oxidation.</text>
</comment>
<dbReference type="AlphaFoldDB" id="A0A0R2SI33"/>
<evidence type="ECO:0000313" key="10">
    <source>
        <dbReference type="EMBL" id="KRO72234.1"/>
    </source>
</evidence>
<keyword evidence="4" id="KW-0472">Membrane</keyword>
<dbReference type="CDD" id="cd05936">
    <property type="entry name" value="FC-FACS_FadD_like"/>
    <property type="match status" value="1"/>
</dbReference>
<sequence length="547" mass="59901">MPSGGLVLEKLTDQLDPQQFQSLPELIDYCLSTHAELPGFSCFGKTMQFAEVDELSQRFANFLQNQTDLQPGDRIAIQLPNVLQFPIALYGALRAGLVVVSTNPLYTEQELEHQFNDSGAVAVVTLESFASKIEAVFARTQLRTVIISSLGDLQSAPKKFLLNAAAKYVKKMVASYSLPGAVRFTDTLKPTKSAFVAPVFNRHDTAVLLYTGGTTGVAKGAMITHANLIANLMQFRSRSVLAMDDCVESVAAPLPLYHSYAFLMHCFAMPYAGNHSVLITNPRDIPSLIKALARYKVSGFVGINTLYLAIMRDPSFAKLDKKYLKFCGAGGMAMSSSVAEEWLERTGCEIMEGYGLTECSPAVTVNVPGKVIAGTVGFAVPDTELCTANEAGEILSAGERGELWIKGPQVMKGYWGQEQATKDAITPEGWFKSGDYAEIDSDGYVRIVDRKKDMILVSGFNVFPNEIEDWVNRHPRVLESAAVGIPNERTGEVVKLFVVAHGEQPSVDDIIAHCREGLTTYKVPKEVVFVNDLPKSIIGKILRRELH</sequence>
<reference evidence="10 11" key="1">
    <citation type="submission" date="2015-10" db="EMBL/GenBank/DDBJ databases">
        <title>Metagenome-Assembled Genomes uncover a global brackish microbiome.</title>
        <authorList>
            <person name="Hugerth L.W."/>
            <person name="Larsson J."/>
            <person name="Alneberg J."/>
            <person name="Lindh M.V."/>
            <person name="Legrand C."/>
            <person name="Pinhassi J."/>
            <person name="Andersson A.F."/>
        </authorList>
    </citation>
    <scope>NUCLEOTIDE SEQUENCE [LARGE SCALE GENOMIC DNA]</scope>
    <source>
        <strain evidence="10">BACL4 MAG-120507-bin80</strain>
    </source>
</reference>
<dbReference type="Gene3D" id="3.40.50.980">
    <property type="match status" value="2"/>
</dbReference>
<dbReference type="InterPro" id="IPR050237">
    <property type="entry name" value="ATP-dep_AMP-bd_enzyme"/>
</dbReference>
<comment type="caution">
    <text evidence="10">The sequence shown here is derived from an EMBL/GenBank/DDBJ whole genome shotgun (WGS) entry which is preliminary data.</text>
</comment>
<comment type="subcellular location">
    <subcellularLocation>
        <location evidence="1">Membrane</location>
        <topology evidence="1">Peripheral membrane protein</topology>
    </subcellularLocation>
</comment>
<organism evidence="10 11">
    <name type="scientific">OM182 bacterium BACL3 MAG-120507-bin80</name>
    <dbReference type="NCBI Taxonomy" id="1655577"/>
    <lineage>
        <taxon>Bacteria</taxon>
        <taxon>Pseudomonadati</taxon>
        <taxon>Pseudomonadota</taxon>
        <taxon>Gammaproteobacteria</taxon>
        <taxon>OMG group</taxon>
        <taxon>OM182 clade</taxon>
    </lineage>
</organism>
<dbReference type="GO" id="GO:0016020">
    <property type="term" value="C:membrane"/>
    <property type="evidence" value="ECO:0007669"/>
    <property type="project" value="UniProtKB-SubCell"/>
</dbReference>
<dbReference type="InterPro" id="IPR020845">
    <property type="entry name" value="AMP-binding_CS"/>
</dbReference>
<dbReference type="PANTHER" id="PTHR43767:SF8">
    <property type="entry name" value="LONG-CHAIN-FATTY-ACID--COA LIGASE"/>
    <property type="match status" value="1"/>
</dbReference>
<keyword evidence="3" id="KW-0436">Ligase</keyword>
<feature type="domain" description="AMP-dependent synthetase/ligase" evidence="8">
    <location>
        <begin position="44"/>
        <end position="415"/>
    </location>
</feature>
<dbReference type="SUPFAM" id="SSF56801">
    <property type="entry name" value="Acetyl-CoA synthetase-like"/>
    <property type="match status" value="1"/>
</dbReference>
<evidence type="ECO:0000259" key="8">
    <source>
        <dbReference type="Pfam" id="PF00501"/>
    </source>
</evidence>
<evidence type="ECO:0000256" key="5">
    <source>
        <dbReference type="ARBA" id="ARBA00026121"/>
    </source>
</evidence>
<accession>A0A0R2SI33</accession>
<dbReference type="InterPro" id="IPR025110">
    <property type="entry name" value="AMP-bd_C"/>
</dbReference>
<gene>
    <name evidence="10" type="ORF">ABR69_02270</name>
</gene>
<evidence type="ECO:0000256" key="1">
    <source>
        <dbReference type="ARBA" id="ARBA00004170"/>
    </source>
</evidence>
<feature type="domain" description="AMP-binding enzyme C-terminal" evidence="9">
    <location>
        <begin position="466"/>
        <end position="540"/>
    </location>
</feature>
<dbReference type="InterPro" id="IPR045851">
    <property type="entry name" value="AMP-bd_C_sf"/>
</dbReference>
<proteinExistence type="predicted"/>
<dbReference type="Pfam" id="PF00501">
    <property type="entry name" value="AMP-binding"/>
    <property type="match status" value="1"/>
</dbReference>
<dbReference type="Proteomes" id="UP000051934">
    <property type="component" value="Unassembled WGS sequence"/>
</dbReference>
<dbReference type="EMBL" id="LIBB01000086">
    <property type="protein sequence ID" value="KRO72234.1"/>
    <property type="molecule type" value="Genomic_DNA"/>
</dbReference>
<dbReference type="Gene3D" id="2.30.38.10">
    <property type="entry name" value="Luciferase, Domain 3"/>
    <property type="match status" value="1"/>
</dbReference>
<dbReference type="Pfam" id="PF13193">
    <property type="entry name" value="AMP-binding_C"/>
    <property type="match status" value="1"/>
</dbReference>
<evidence type="ECO:0000259" key="9">
    <source>
        <dbReference type="Pfam" id="PF13193"/>
    </source>
</evidence>
<evidence type="ECO:0000256" key="2">
    <source>
        <dbReference type="ARBA" id="ARBA00005005"/>
    </source>
</evidence>
<evidence type="ECO:0000313" key="11">
    <source>
        <dbReference type="Proteomes" id="UP000051934"/>
    </source>
</evidence>
<evidence type="ECO:0000256" key="3">
    <source>
        <dbReference type="ARBA" id="ARBA00022598"/>
    </source>
</evidence>
<dbReference type="GO" id="GO:0004467">
    <property type="term" value="F:long-chain fatty acid-CoA ligase activity"/>
    <property type="evidence" value="ECO:0007669"/>
    <property type="project" value="UniProtKB-EC"/>
</dbReference>
<dbReference type="Gene3D" id="3.30.300.30">
    <property type="match status" value="1"/>
</dbReference>
<evidence type="ECO:0000256" key="6">
    <source>
        <dbReference type="ARBA" id="ARBA00039545"/>
    </source>
</evidence>
<protein>
    <recommendedName>
        <fullName evidence="6">Long-chain-fatty-acid--CoA ligase</fullName>
        <ecNumber evidence="5">6.2.1.3</ecNumber>
    </recommendedName>
    <alternativeName>
        <fullName evidence="7">Long-chain acyl-CoA synthetase</fullName>
    </alternativeName>
</protein>
<dbReference type="InterPro" id="IPR000873">
    <property type="entry name" value="AMP-dep_synth/lig_dom"/>
</dbReference>
<dbReference type="EC" id="6.2.1.3" evidence="5"/>
<dbReference type="PANTHER" id="PTHR43767">
    <property type="entry name" value="LONG-CHAIN-FATTY-ACID--COA LIGASE"/>
    <property type="match status" value="1"/>
</dbReference>
<evidence type="ECO:0000256" key="4">
    <source>
        <dbReference type="ARBA" id="ARBA00023136"/>
    </source>
</evidence>
<name>A0A0R2SI33_9GAMM</name>
<dbReference type="PROSITE" id="PS00455">
    <property type="entry name" value="AMP_BINDING"/>
    <property type="match status" value="1"/>
</dbReference>
<evidence type="ECO:0000256" key="7">
    <source>
        <dbReference type="ARBA" id="ARBA00042773"/>
    </source>
</evidence>